<comment type="caution">
    <text evidence="1">The sequence shown here is derived from an EMBL/GenBank/DDBJ whole genome shotgun (WGS) entry which is preliminary data.</text>
</comment>
<sequence>MFYDEFVNHLENVVMCPEILIITGDFNFHQNYSTNSDAITFTELLETFGLLQYISLPTHVSGHILDLLITRSSDDICICSIHVSSLRISDHNFVHAKFSIPRPHLSVEKVKSRKIKQINGESFKSDLKASDLCTTSRSNLDDMVKCYDDKLTDLLESHAPLKTKVIVVRPRVLCFSEELKRVKSKRRKQERKLLKTGTKCDRDAYRCVCNQYSALVKKAKGLHYTDLIDQCSGDSKKLFRILNLLCEGNQTNPLPPHTGPYQLANDLGDFFYKKIECIKKSIDRIEVSRSQPILERGSSLDIKIDSFVPMSVNDVHNSIMTSSSAS</sequence>
<dbReference type="PANTHER" id="PTHR46670">
    <property type="entry name" value="ENDO/EXONUCLEASE/PHOSPHATASE DOMAIN-CONTAINING PROTEIN"/>
    <property type="match status" value="1"/>
</dbReference>
<dbReference type="AlphaFoldDB" id="A0AAD9QIJ7"/>
<evidence type="ECO:0000313" key="1">
    <source>
        <dbReference type="EMBL" id="KAK2561923.1"/>
    </source>
</evidence>
<keyword evidence="2" id="KW-1185">Reference proteome</keyword>
<name>A0AAD9QIJ7_ACRCE</name>
<evidence type="ECO:0008006" key="3">
    <source>
        <dbReference type="Google" id="ProtNLM"/>
    </source>
</evidence>
<gene>
    <name evidence="1" type="ORF">P5673_015343</name>
</gene>
<dbReference type="Gene3D" id="3.60.10.10">
    <property type="entry name" value="Endonuclease/exonuclease/phosphatase"/>
    <property type="match status" value="1"/>
</dbReference>
<evidence type="ECO:0000313" key="2">
    <source>
        <dbReference type="Proteomes" id="UP001249851"/>
    </source>
</evidence>
<reference evidence="1" key="1">
    <citation type="journal article" date="2023" name="G3 (Bethesda)">
        <title>Whole genome assembly and annotation of the endangered Caribbean coral Acropora cervicornis.</title>
        <authorList>
            <person name="Selwyn J.D."/>
            <person name="Vollmer S.V."/>
        </authorList>
    </citation>
    <scope>NUCLEOTIDE SEQUENCE</scope>
    <source>
        <strain evidence="1">K2</strain>
    </source>
</reference>
<dbReference type="InterPro" id="IPR036691">
    <property type="entry name" value="Endo/exonu/phosph_ase_sf"/>
</dbReference>
<proteinExistence type="predicted"/>
<reference evidence="1" key="2">
    <citation type="journal article" date="2023" name="Science">
        <title>Genomic signatures of disease resistance in endangered staghorn corals.</title>
        <authorList>
            <person name="Vollmer S.V."/>
            <person name="Selwyn J.D."/>
            <person name="Despard B.A."/>
            <person name="Roesel C.L."/>
        </authorList>
    </citation>
    <scope>NUCLEOTIDE SEQUENCE</scope>
    <source>
        <strain evidence="1">K2</strain>
    </source>
</reference>
<dbReference type="SUPFAM" id="SSF56219">
    <property type="entry name" value="DNase I-like"/>
    <property type="match status" value="1"/>
</dbReference>
<dbReference type="PANTHER" id="PTHR46670:SF3">
    <property type="entry name" value="ENDONUCLEASE_EXONUCLEASE_PHOSPHATASE DOMAIN-CONTAINING PROTEIN"/>
    <property type="match status" value="1"/>
</dbReference>
<dbReference type="EMBL" id="JARQWQ010000031">
    <property type="protein sequence ID" value="KAK2561923.1"/>
    <property type="molecule type" value="Genomic_DNA"/>
</dbReference>
<protein>
    <recommendedName>
        <fullName evidence="3">Endonuclease/exonuclease/phosphatase domain-containing protein</fullName>
    </recommendedName>
</protein>
<organism evidence="1 2">
    <name type="scientific">Acropora cervicornis</name>
    <name type="common">Staghorn coral</name>
    <dbReference type="NCBI Taxonomy" id="6130"/>
    <lineage>
        <taxon>Eukaryota</taxon>
        <taxon>Metazoa</taxon>
        <taxon>Cnidaria</taxon>
        <taxon>Anthozoa</taxon>
        <taxon>Hexacorallia</taxon>
        <taxon>Scleractinia</taxon>
        <taxon>Astrocoeniina</taxon>
        <taxon>Acroporidae</taxon>
        <taxon>Acropora</taxon>
    </lineage>
</organism>
<accession>A0AAD9QIJ7</accession>
<dbReference type="Proteomes" id="UP001249851">
    <property type="component" value="Unassembled WGS sequence"/>
</dbReference>